<dbReference type="PANTHER" id="PTHR34700">
    <property type="entry name" value="POTASSIUM BINDING PROTEIN KBP"/>
    <property type="match status" value="1"/>
</dbReference>
<dbReference type="InterPro" id="IPR052196">
    <property type="entry name" value="Bact_Kbp"/>
</dbReference>
<dbReference type="PROSITE" id="PS51782">
    <property type="entry name" value="LYSM"/>
    <property type="match status" value="1"/>
</dbReference>
<evidence type="ECO:0000313" key="4">
    <source>
        <dbReference type="Proteomes" id="UP000642284"/>
    </source>
</evidence>
<comment type="caution">
    <text evidence="3">The sequence shown here is derived from an EMBL/GenBank/DDBJ whole genome shotgun (WGS) entry which is preliminary data.</text>
</comment>
<name>A0ABR7SC91_9ACTN</name>
<feature type="compositionally biased region" description="Basic residues" evidence="1">
    <location>
        <begin position="18"/>
        <end position="39"/>
    </location>
</feature>
<protein>
    <submittedName>
        <fullName evidence="3">LysM peptidoglycan-binding domain-containing protein</fullName>
    </submittedName>
</protein>
<dbReference type="Pfam" id="PF01476">
    <property type="entry name" value="LysM"/>
    <property type="match status" value="1"/>
</dbReference>
<keyword evidence="4" id="KW-1185">Reference proteome</keyword>
<feature type="region of interest" description="Disordered" evidence="1">
    <location>
        <begin position="73"/>
        <end position="93"/>
    </location>
</feature>
<dbReference type="InterPro" id="IPR036779">
    <property type="entry name" value="LysM_dom_sf"/>
</dbReference>
<gene>
    <name evidence="3" type="ORF">H9Y04_11055</name>
</gene>
<dbReference type="PANTHER" id="PTHR34700:SF4">
    <property type="entry name" value="PHAGE-LIKE ELEMENT PBSX PROTEIN XKDP"/>
    <property type="match status" value="1"/>
</dbReference>
<evidence type="ECO:0000259" key="2">
    <source>
        <dbReference type="PROSITE" id="PS51782"/>
    </source>
</evidence>
<dbReference type="SUPFAM" id="SSF54106">
    <property type="entry name" value="LysM domain"/>
    <property type="match status" value="1"/>
</dbReference>
<dbReference type="EMBL" id="JACTVJ010000005">
    <property type="protein sequence ID" value="MBC9713107.1"/>
    <property type="molecule type" value="Genomic_DNA"/>
</dbReference>
<feature type="domain" description="LysM" evidence="2">
    <location>
        <begin position="43"/>
        <end position="90"/>
    </location>
</feature>
<organism evidence="3 4">
    <name type="scientific">Streptomyces polyasparticus</name>
    <dbReference type="NCBI Taxonomy" id="2767826"/>
    <lineage>
        <taxon>Bacteria</taxon>
        <taxon>Bacillati</taxon>
        <taxon>Actinomycetota</taxon>
        <taxon>Actinomycetes</taxon>
        <taxon>Kitasatosporales</taxon>
        <taxon>Streptomycetaceae</taxon>
        <taxon>Streptomyces</taxon>
    </lineage>
</organism>
<evidence type="ECO:0000313" key="3">
    <source>
        <dbReference type="EMBL" id="MBC9713107.1"/>
    </source>
</evidence>
<evidence type="ECO:0000256" key="1">
    <source>
        <dbReference type="SAM" id="MobiDB-lite"/>
    </source>
</evidence>
<sequence>MAYLASHGVAKAGGAKKSTARKTAAKKTTARKTTAKKAAPRPSTYTVKAGDTLGAIAQTKLGNAARYPEIAQLNGIPNPDHITVGQKLKLPPK</sequence>
<dbReference type="SMART" id="SM00257">
    <property type="entry name" value="LysM"/>
    <property type="match status" value="1"/>
</dbReference>
<accession>A0ABR7SC91</accession>
<dbReference type="InterPro" id="IPR018392">
    <property type="entry name" value="LysM"/>
</dbReference>
<dbReference type="CDD" id="cd00118">
    <property type="entry name" value="LysM"/>
    <property type="match status" value="1"/>
</dbReference>
<dbReference type="Gene3D" id="3.10.350.10">
    <property type="entry name" value="LysM domain"/>
    <property type="match status" value="1"/>
</dbReference>
<reference evidence="3 4" key="1">
    <citation type="submission" date="2020-08" db="EMBL/GenBank/DDBJ databases">
        <title>Genemic of Streptomyces polyaspartic.</title>
        <authorList>
            <person name="Liu W."/>
        </authorList>
    </citation>
    <scope>NUCLEOTIDE SEQUENCE [LARGE SCALE GENOMIC DNA]</scope>
    <source>
        <strain evidence="3 4">TRM66268-LWL</strain>
    </source>
</reference>
<feature type="region of interest" description="Disordered" evidence="1">
    <location>
        <begin position="1"/>
        <end position="46"/>
    </location>
</feature>
<proteinExistence type="predicted"/>
<dbReference type="Proteomes" id="UP000642284">
    <property type="component" value="Unassembled WGS sequence"/>
</dbReference>